<comment type="caution">
    <text evidence="2">The sequence shown here is derived from an EMBL/GenBank/DDBJ whole genome shotgun (WGS) entry which is preliminary data.</text>
</comment>
<proteinExistence type="predicted"/>
<dbReference type="EMBL" id="BMIB01000001">
    <property type="protein sequence ID" value="GGH59962.1"/>
    <property type="molecule type" value="Genomic_DNA"/>
</dbReference>
<organism evidence="2 3">
    <name type="scientific">Filimonas zeae</name>
    <dbReference type="NCBI Taxonomy" id="1737353"/>
    <lineage>
        <taxon>Bacteria</taxon>
        <taxon>Pseudomonadati</taxon>
        <taxon>Bacteroidota</taxon>
        <taxon>Chitinophagia</taxon>
        <taxon>Chitinophagales</taxon>
        <taxon>Chitinophagaceae</taxon>
        <taxon>Filimonas</taxon>
    </lineage>
</organism>
<dbReference type="InterPro" id="IPR027450">
    <property type="entry name" value="AlkB-like"/>
</dbReference>
<dbReference type="InterPro" id="IPR005123">
    <property type="entry name" value="Oxoglu/Fe-dep_dioxygenase_dom"/>
</dbReference>
<accession>A0A917IPQ8</accession>
<dbReference type="Gene3D" id="2.60.120.590">
    <property type="entry name" value="Alpha-ketoglutarate-dependent dioxygenase AlkB-like"/>
    <property type="match status" value="1"/>
</dbReference>
<evidence type="ECO:0000313" key="2">
    <source>
        <dbReference type="EMBL" id="GGH59962.1"/>
    </source>
</evidence>
<dbReference type="Pfam" id="PF13532">
    <property type="entry name" value="2OG-FeII_Oxy_2"/>
    <property type="match status" value="1"/>
</dbReference>
<reference evidence="2" key="2">
    <citation type="submission" date="2020-09" db="EMBL/GenBank/DDBJ databases">
        <authorList>
            <person name="Sun Q."/>
            <person name="Zhou Y."/>
        </authorList>
    </citation>
    <scope>NUCLEOTIDE SEQUENCE</scope>
    <source>
        <strain evidence="2">CGMCC 1.15290</strain>
    </source>
</reference>
<gene>
    <name evidence="2" type="ORF">GCM10011379_07320</name>
</gene>
<evidence type="ECO:0000259" key="1">
    <source>
        <dbReference type="PROSITE" id="PS51471"/>
    </source>
</evidence>
<dbReference type="SUPFAM" id="SSF51197">
    <property type="entry name" value="Clavaminate synthase-like"/>
    <property type="match status" value="1"/>
</dbReference>
<evidence type="ECO:0000313" key="3">
    <source>
        <dbReference type="Proteomes" id="UP000627292"/>
    </source>
</evidence>
<dbReference type="PROSITE" id="PS51471">
    <property type="entry name" value="FE2OG_OXY"/>
    <property type="match status" value="1"/>
</dbReference>
<dbReference type="PANTHER" id="PTHR12463:SF1">
    <property type="entry name" value="2-OXOGLUTARATE AND FE-DEPENDENT OXYGENASE FAMILY PROTEIN"/>
    <property type="match status" value="1"/>
</dbReference>
<dbReference type="Proteomes" id="UP000627292">
    <property type="component" value="Unassembled WGS sequence"/>
</dbReference>
<dbReference type="InterPro" id="IPR032857">
    <property type="entry name" value="ALKBH4"/>
</dbReference>
<dbReference type="InterPro" id="IPR037151">
    <property type="entry name" value="AlkB-like_sf"/>
</dbReference>
<name>A0A917IPQ8_9BACT</name>
<dbReference type="GO" id="GO:0070988">
    <property type="term" value="P:demethylation"/>
    <property type="evidence" value="ECO:0007669"/>
    <property type="project" value="InterPro"/>
</dbReference>
<dbReference type="AlphaFoldDB" id="A0A917IPQ8"/>
<dbReference type="GO" id="GO:0016491">
    <property type="term" value="F:oxidoreductase activity"/>
    <property type="evidence" value="ECO:0007669"/>
    <property type="project" value="TreeGrafter"/>
</dbReference>
<dbReference type="PANTHER" id="PTHR12463">
    <property type="entry name" value="OXYGENASE-RELATED"/>
    <property type="match status" value="1"/>
</dbReference>
<keyword evidence="3" id="KW-1185">Reference proteome</keyword>
<sequence>MTRVMNGILSLFEVVYPEGFFYIPNFITAEEESKLLNDIENIQLQPMRFRGYEAKRKVFSFGNDWDFETLRLVKTSAIPPVFNSLIEKVAEFTKVSSSAFQELLVTQYPPGAIINWHRDAPPYDIIVGISLLSDGVFRLRPFEKERRVKRSGKSIVLERRSIYVMYGPARSEWQHSIEPVKEMRYSVTLRTMKDSASQ</sequence>
<dbReference type="GO" id="GO:0032451">
    <property type="term" value="F:demethylase activity"/>
    <property type="evidence" value="ECO:0007669"/>
    <property type="project" value="TreeGrafter"/>
</dbReference>
<reference evidence="2" key="1">
    <citation type="journal article" date="2014" name="Int. J. Syst. Evol. Microbiol.">
        <title>Complete genome sequence of Corynebacterium casei LMG S-19264T (=DSM 44701T), isolated from a smear-ripened cheese.</title>
        <authorList>
            <consortium name="US DOE Joint Genome Institute (JGI-PGF)"/>
            <person name="Walter F."/>
            <person name="Albersmeier A."/>
            <person name="Kalinowski J."/>
            <person name="Ruckert C."/>
        </authorList>
    </citation>
    <scope>NUCLEOTIDE SEQUENCE</scope>
    <source>
        <strain evidence="2">CGMCC 1.15290</strain>
    </source>
</reference>
<dbReference type="RefSeq" id="WP_188950619.1">
    <property type="nucleotide sequence ID" value="NZ_BMIB01000001.1"/>
</dbReference>
<feature type="domain" description="Fe2OG dioxygenase" evidence="1">
    <location>
        <begin position="99"/>
        <end position="193"/>
    </location>
</feature>
<protein>
    <submittedName>
        <fullName evidence="2">2OG-Fe(II) oxygenase</fullName>
    </submittedName>
</protein>